<evidence type="ECO:0000256" key="3">
    <source>
        <dbReference type="ARBA" id="ARBA00023170"/>
    </source>
</evidence>
<dbReference type="InterPro" id="IPR051716">
    <property type="entry name" value="Plant_RL_S/T_kinase"/>
</dbReference>
<dbReference type="Pfam" id="PF13855">
    <property type="entry name" value="LRR_8"/>
    <property type="match status" value="1"/>
</dbReference>
<dbReference type="PANTHER" id="PTHR48053:SF71">
    <property type="entry name" value="LEUCINE RICH REPEAT FAMILY PROTEIN, EXPRESSED"/>
    <property type="match status" value="1"/>
</dbReference>
<reference evidence="4" key="1">
    <citation type="submission" date="2022-05" db="EMBL/GenBank/DDBJ databases">
        <title>The Musa troglodytarum L. genome provides insights into the mechanism of non-climacteric behaviour and enrichment of carotenoids.</title>
        <authorList>
            <person name="Wang J."/>
        </authorList>
    </citation>
    <scope>NUCLEOTIDE SEQUENCE</scope>
    <source>
        <tissue evidence="4">Leaf</tissue>
    </source>
</reference>
<gene>
    <name evidence="4" type="ORF">MUK42_17727</name>
</gene>
<dbReference type="GO" id="GO:0016020">
    <property type="term" value="C:membrane"/>
    <property type="evidence" value="ECO:0007669"/>
    <property type="project" value="UniProtKB-SubCell"/>
</dbReference>
<accession>A0A9E7HCQ5</accession>
<name>A0A9E7HCQ5_9LILI</name>
<proteinExistence type="predicted"/>
<dbReference type="GO" id="GO:0004674">
    <property type="term" value="F:protein serine/threonine kinase activity"/>
    <property type="evidence" value="ECO:0007669"/>
    <property type="project" value="UniProtKB-EC"/>
</dbReference>
<dbReference type="EMBL" id="CP097510">
    <property type="protein sequence ID" value="URE30805.1"/>
    <property type="molecule type" value="Genomic_DNA"/>
</dbReference>
<dbReference type="PROSITE" id="PS51450">
    <property type="entry name" value="LRR"/>
    <property type="match status" value="1"/>
</dbReference>
<evidence type="ECO:0000256" key="2">
    <source>
        <dbReference type="ARBA" id="ARBA00022729"/>
    </source>
</evidence>
<dbReference type="Gene3D" id="3.80.10.10">
    <property type="entry name" value="Ribonuclease Inhibitor"/>
    <property type="match status" value="1"/>
</dbReference>
<evidence type="ECO:0000256" key="1">
    <source>
        <dbReference type="ARBA" id="ARBA00004167"/>
    </source>
</evidence>
<evidence type="ECO:0000313" key="4">
    <source>
        <dbReference type="EMBL" id="URE30805.1"/>
    </source>
</evidence>
<dbReference type="InterPro" id="IPR001611">
    <property type="entry name" value="Leu-rich_rpt"/>
</dbReference>
<comment type="subcellular location">
    <subcellularLocation>
        <location evidence="1">Membrane</location>
        <topology evidence="1">Single-pass membrane protein</topology>
    </subcellularLocation>
</comment>
<organism evidence="4 5">
    <name type="scientific">Musa troglodytarum</name>
    <name type="common">fe'i banana</name>
    <dbReference type="NCBI Taxonomy" id="320322"/>
    <lineage>
        <taxon>Eukaryota</taxon>
        <taxon>Viridiplantae</taxon>
        <taxon>Streptophyta</taxon>
        <taxon>Embryophyta</taxon>
        <taxon>Tracheophyta</taxon>
        <taxon>Spermatophyta</taxon>
        <taxon>Magnoliopsida</taxon>
        <taxon>Liliopsida</taxon>
        <taxon>Zingiberales</taxon>
        <taxon>Musaceae</taxon>
        <taxon>Musa</taxon>
    </lineage>
</organism>
<dbReference type="PANTHER" id="PTHR48053">
    <property type="entry name" value="LEUCINE RICH REPEAT FAMILY PROTEIN, EXPRESSED"/>
    <property type="match status" value="1"/>
</dbReference>
<sequence>MGLSHDKLAGHIPSQIGELVSPSNLSLSDNLLTGTIPESMAELRRLQYLDLSSNQLLSPSPGSFRKAFQLWRPSTCPTTSLAWGIFVSQPQRNAHNIIFRIYNLMS</sequence>
<dbReference type="SUPFAM" id="SSF52058">
    <property type="entry name" value="L domain-like"/>
    <property type="match status" value="1"/>
</dbReference>
<dbReference type="AlphaFoldDB" id="A0A9E7HCQ5"/>
<evidence type="ECO:0000313" key="5">
    <source>
        <dbReference type="Proteomes" id="UP001055439"/>
    </source>
</evidence>
<keyword evidence="5" id="KW-1185">Reference proteome</keyword>
<dbReference type="InterPro" id="IPR032675">
    <property type="entry name" value="LRR_dom_sf"/>
</dbReference>
<protein>
    <submittedName>
        <fullName evidence="4">Leucine rich repeat N-terminal domain</fullName>
    </submittedName>
</protein>
<keyword evidence="2" id="KW-0732">Signal</keyword>
<keyword evidence="3" id="KW-0675">Receptor</keyword>
<dbReference type="OrthoDB" id="544346at2759"/>
<dbReference type="Proteomes" id="UP001055439">
    <property type="component" value="Chromosome 8"/>
</dbReference>